<name>A0A183PHX3_9TREM</name>
<evidence type="ECO:0000313" key="1">
    <source>
        <dbReference type="EMBL" id="VDP64687.1"/>
    </source>
</evidence>
<sequence length="45" mass="5482">MTFQANKIMQQYFQRKCHVKMLTYSHVQILVELFPLLFDSLPFFV</sequence>
<gene>
    <name evidence="1" type="ORF">SMTD_LOCUS13960</name>
</gene>
<dbReference type="EMBL" id="UZAL01034099">
    <property type="protein sequence ID" value="VDP64687.1"/>
    <property type="molecule type" value="Genomic_DNA"/>
</dbReference>
<accession>A0A183PHX3</accession>
<dbReference type="AlphaFoldDB" id="A0A183PHX3"/>
<organism evidence="1 2">
    <name type="scientific">Schistosoma mattheei</name>
    <dbReference type="NCBI Taxonomy" id="31246"/>
    <lineage>
        <taxon>Eukaryota</taxon>
        <taxon>Metazoa</taxon>
        <taxon>Spiralia</taxon>
        <taxon>Lophotrochozoa</taxon>
        <taxon>Platyhelminthes</taxon>
        <taxon>Trematoda</taxon>
        <taxon>Digenea</taxon>
        <taxon>Strigeidida</taxon>
        <taxon>Schistosomatoidea</taxon>
        <taxon>Schistosomatidae</taxon>
        <taxon>Schistosoma</taxon>
    </lineage>
</organism>
<reference evidence="1 2" key="1">
    <citation type="submission" date="2018-11" db="EMBL/GenBank/DDBJ databases">
        <authorList>
            <consortium name="Pathogen Informatics"/>
        </authorList>
    </citation>
    <scope>NUCLEOTIDE SEQUENCE [LARGE SCALE GENOMIC DNA]</scope>
    <source>
        <strain>Denwood</strain>
        <strain evidence="2">Zambia</strain>
    </source>
</reference>
<evidence type="ECO:0000313" key="2">
    <source>
        <dbReference type="Proteomes" id="UP000269396"/>
    </source>
</evidence>
<keyword evidence="2" id="KW-1185">Reference proteome</keyword>
<proteinExistence type="predicted"/>
<dbReference type="Proteomes" id="UP000269396">
    <property type="component" value="Unassembled WGS sequence"/>
</dbReference>
<protein>
    <submittedName>
        <fullName evidence="1">Uncharacterized protein</fullName>
    </submittedName>
</protein>